<feature type="signal peptide" evidence="6">
    <location>
        <begin position="1"/>
        <end position="23"/>
    </location>
</feature>
<dbReference type="AlphaFoldDB" id="T1FDQ1"/>
<evidence type="ECO:0000256" key="3">
    <source>
        <dbReference type="ARBA" id="ARBA00022525"/>
    </source>
</evidence>
<keyword evidence="4 6" id="KW-0732">Signal</keyword>
<accession>T1FDQ1</accession>
<sequence length="289" mass="32055">MVLMLKLTAVSIIILANISSLKATAALKSSAGRTYSKLTRNNLTICSNSSNGTLVFSEGGLTVEQVRSGKVVKQCSIVQTLGELCYAFQTNVMKSVSVVDAYDVECSHFFHGLPANLHASINDNSCAFYMMAENPVYLNVSSWGLDETSGGSQFDCNSQNRGVNLYKLDMQSHLLYDFQIFDIIGSVDNAYNMKNYLESTPAGTIVVGRTCDDAHQNMDVISTYLENINLDVTNLQYRKKWLFVWQQGAYEKTISFLDNSAVPLTKQFIVYNSGVDKSNWTAVKMQLIN</sequence>
<dbReference type="PANTHER" id="PTHR14592">
    <property type="entry name" value="UNCHARACTERIZED FAM3"/>
    <property type="match status" value="1"/>
</dbReference>
<dbReference type="EnsemblMetazoa" id="HelroT178772">
    <property type="protein sequence ID" value="HelroP178772"/>
    <property type="gene ID" value="HelroG178772"/>
</dbReference>
<evidence type="ECO:0000256" key="5">
    <source>
        <dbReference type="ARBA" id="ARBA00023157"/>
    </source>
</evidence>
<dbReference type="EMBL" id="KB097487">
    <property type="protein sequence ID" value="ESN96968.1"/>
    <property type="molecule type" value="Genomic_DNA"/>
</dbReference>
<dbReference type="KEGG" id="hro:HELRODRAFT_178772"/>
<evidence type="ECO:0000256" key="1">
    <source>
        <dbReference type="ARBA" id="ARBA00004613"/>
    </source>
</evidence>
<evidence type="ECO:0000259" key="7">
    <source>
        <dbReference type="Pfam" id="PF15711"/>
    </source>
</evidence>
<evidence type="ECO:0000313" key="10">
    <source>
        <dbReference type="Proteomes" id="UP000015101"/>
    </source>
</evidence>
<feature type="domain" description="ILEI/PANDER" evidence="7">
    <location>
        <begin position="161"/>
        <end position="249"/>
    </location>
</feature>
<dbReference type="CTD" id="20206950"/>
<evidence type="ECO:0000313" key="8">
    <source>
        <dbReference type="EMBL" id="ESN96968.1"/>
    </source>
</evidence>
<keyword evidence="5" id="KW-1015">Disulfide bond</keyword>
<dbReference type="RefSeq" id="XP_009025089.1">
    <property type="nucleotide sequence ID" value="XM_009026841.1"/>
</dbReference>
<dbReference type="GeneID" id="20206950"/>
<keyword evidence="10" id="KW-1185">Reference proteome</keyword>
<comment type="similarity">
    <text evidence="2">Belongs to the FAM3 family.</text>
</comment>
<protein>
    <recommendedName>
        <fullName evidence="7">ILEI/PANDER domain-containing protein</fullName>
    </recommendedName>
</protein>
<feature type="chain" id="PRO_5010980504" description="ILEI/PANDER domain-containing protein" evidence="6">
    <location>
        <begin position="24"/>
        <end position="289"/>
    </location>
</feature>
<dbReference type="PROSITE" id="PS52031">
    <property type="entry name" value="GG_LECTIN"/>
    <property type="match status" value="1"/>
</dbReference>
<name>T1FDQ1_HELRO</name>
<proteinExistence type="inferred from homology"/>
<comment type="subcellular location">
    <subcellularLocation>
        <location evidence="1">Secreted</location>
    </subcellularLocation>
</comment>
<dbReference type="OrthoDB" id="440755at2759"/>
<dbReference type="InterPro" id="IPR039220">
    <property type="entry name" value="FAM3"/>
</dbReference>
<dbReference type="Proteomes" id="UP000015101">
    <property type="component" value="Unassembled WGS sequence"/>
</dbReference>
<dbReference type="EMBL" id="AMQM01006551">
    <property type="status" value="NOT_ANNOTATED_CDS"/>
    <property type="molecule type" value="Genomic_DNA"/>
</dbReference>
<reference evidence="10" key="1">
    <citation type="submission" date="2012-12" db="EMBL/GenBank/DDBJ databases">
        <authorList>
            <person name="Hellsten U."/>
            <person name="Grimwood J."/>
            <person name="Chapman J.A."/>
            <person name="Shapiro H."/>
            <person name="Aerts A."/>
            <person name="Otillar R.P."/>
            <person name="Terry A.Y."/>
            <person name="Boore J.L."/>
            <person name="Simakov O."/>
            <person name="Marletaz F."/>
            <person name="Cho S.-J."/>
            <person name="Edsinger-Gonzales E."/>
            <person name="Havlak P."/>
            <person name="Kuo D.-H."/>
            <person name="Larsson T."/>
            <person name="Lv J."/>
            <person name="Arendt D."/>
            <person name="Savage R."/>
            <person name="Osoegawa K."/>
            <person name="de Jong P."/>
            <person name="Lindberg D.R."/>
            <person name="Seaver E.C."/>
            <person name="Weisblat D.A."/>
            <person name="Putnam N.H."/>
            <person name="Grigoriev I.V."/>
            <person name="Rokhsar D.S."/>
        </authorList>
    </citation>
    <scope>NUCLEOTIDE SEQUENCE</scope>
</reference>
<evidence type="ECO:0000256" key="6">
    <source>
        <dbReference type="SAM" id="SignalP"/>
    </source>
</evidence>
<dbReference type="InterPro" id="IPR039477">
    <property type="entry name" value="ILEI/PANDER_dom"/>
</dbReference>
<dbReference type="Pfam" id="PF15711">
    <property type="entry name" value="ILEI"/>
    <property type="match status" value="1"/>
</dbReference>
<dbReference type="GO" id="GO:0005615">
    <property type="term" value="C:extracellular space"/>
    <property type="evidence" value="ECO:0000318"/>
    <property type="project" value="GO_Central"/>
</dbReference>
<evidence type="ECO:0000256" key="4">
    <source>
        <dbReference type="ARBA" id="ARBA00022729"/>
    </source>
</evidence>
<dbReference type="InParanoid" id="T1FDQ1"/>
<evidence type="ECO:0000256" key="2">
    <source>
        <dbReference type="ARBA" id="ARBA00010905"/>
    </source>
</evidence>
<reference evidence="8 10" key="2">
    <citation type="journal article" date="2013" name="Nature">
        <title>Insights into bilaterian evolution from three spiralian genomes.</title>
        <authorList>
            <person name="Simakov O."/>
            <person name="Marletaz F."/>
            <person name="Cho S.J."/>
            <person name="Edsinger-Gonzales E."/>
            <person name="Havlak P."/>
            <person name="Hellsten U."/>
            <person name="Kuo D.H."/>
            <person name="Larsson T."/>
            <person name="Lv J."/>
            <person name="Arendt D."/>
            <person name="Savage R."/>
            <person name="Osoegawa K."/>
            <person name="de Jong P."/>
            <person name="Grimwood J."/>
            <person name="Chapman J.A."/>
            <person name="Shapiro H."/>
            <person name="Aerts A."/>
            <person name="Otillar R.P."/>
            <person name="Terry A.Y."/>
            <person name="Boore J.L."/>
            <person name="Grigoriev I.V."/>
            <person name="Lindberg D.R."/>
            <person name="Seaver E.C."/>
            <person name="Weisblat D.A."/>
            <person name="Putnam N.H."/>
            <person name="Rokhsar D.S."/>
        </authorList>
    </citation>
    <scope>NUCLEOTIDE SEQUENCE</scope>
</reference>
<reference evidence="9" key="3">
    <citation type="submission" date="2015-06" db="UniProtKB">
        <authorList>
            <consortium name="EnsemblMetazoa"/>
        </authorList>
    </citation>
    <scope>IDENTIFICATION</scope>
</reference>
<keyword evidence="3" id="KW-0964">Secreted</keyword>
<dbReference type="HOGENOM" id="CLU_1016641_0_0_1"/>
<evidence type="ECO:0000313" key="9">
    <source>
        <dbReference type="EnsemblMetazoa" id="HelroP178772"/>
    </source>
</evidence>
<organism evidence="9 10">
    <name type="scientific">Helobdella robusta</name>
    <name type="common">Californian leech</name>
    <dbReference type="NCBI Taxonomy" id="6412"/>
    <lineage>
        <taxon>Eukaryota</taxon>
        <taxon>Metazoa</taxon>
        <taxon>Spiralia</taxon>
        <taxon>Lophotrochozoa</taxon>
        <taxon>Annelida</taxon>
        <taxon>Clitellata</taxon>
        <taxon>Hirudinea</taxon>
        <taxon>Rhynchobdellida</taxon>
        <taxon>Glossiphoniidae</taxon>
        <taxon>Helobdella</taxon>
    </lineage>
</organism>
<gene>
    <name evidence="9" type="primary">20206950</name>
    <name evidence="8" type="ORF">HELRODRAFT_178772</name>
</gene>